<dbReference type="Pfam" id="PF01381">
    <property type="entry name" value="HTH_3"/>
    <property type="match status" value="1"/>
</dbReference>
<dbReference type="InterPro" id="IPR013435">
    <property type="entry name" value="Mobile_mystery_prot_A"/>
</dbReference>
<protein>
    <submittedName>
        <fullName evidence="3">XRE family transcriptional regulator</fullName>
    </submittedName>
</protein>
<proteinExistence type="predicted"/>
<accession>A0A084TJR2</accession>
<sequence length="152" mass="17413">MNKKRLQLEQLDRKLKGFNTAAQVTPPPTGWLKAVRVSLGMSLQQLADKLSITKQSVQEIEKREKEGNITLKTLKDTASALDMQLVYGFVPKDGTLDDLIERKAKELAMRIVSRTSNTMKLEDQENSKQRIKKAIEERTTIIKNEMPKMLWD</sequence>
<reference evidence="4" key="2">
    <citation type="submission" date="2014-07" db="EMBL/GenBank/DDBJ databases">
        <title>Genome sequence of Mangrovimonas yunxiaonensis.</title>
        <authorList>
            <person name="Li Y."/>
            <person name="Zheng T."/>
        </authorList>
    </citation>
    <scope>NUCLEOTIDE SEQUENCE [LARGE SCALE GENOMIC DNA]</scope>
    <source>
        <strain evidence="4">LY01</strain>
    </source>
</reference>
<feature type="coiled-coil region" evidence="1">
    <location>
        <begin position="1"/>
        <end position="63"/>
    </location>
</feature>
<dbReference type="AlphaFoldDB" id="A0A084TJR2"/>
<dbReference type="RefSeq" id="WP_036122991.1">
    <property type="nucleotide sequence ID" value="NZ_BMET01000004.1"/>
</dbReference>
<dbReference type="STRING" id="1197477.IA57_10920"/>
<comment type="caution">
    <text evidence="3">The sequence shown here is derived from an EMBL/GenBank/DDBJ whole genome shotgun (WGS) entry which is preliminary data.</text>
</comment>
<dbReference type="PROSITE" id="PS50943">
    <property type="entry name" value="HTH_CROC1"/>
    <property type="match status" value="1"/>
</dbReference>
<evidence type="ECO:0000313" key="3">
    <source>
        <dbReference type="EMBL" id="KFB00948.1"/>
    </source>
</evidence>
<reference evidence="3 4" key="1">
    <citation type="journal article" date="2014" name="Genome Announc.">
        <title>Draft Genome Sequence of the Algicidal Bacterium Mangrovimonas yunxiaonensis Strain LY01.</title>
        <authorList>
            <person name="Li Y."/>
            <person name="Zhu H."/>
            <person name="Li C."/>
            <person name="Zhang H."/>
            <person name="Chen Z."/>
            <person name="Zheng W."/>
            <person name="Xu H."/>
            <person name="Zheng T."/>
        </authorList>
    </citation>
    <scope>NUCLEOTIDE SEQUENCE [LARGE SCALE GENOMIC DNA]</scope>
    <source>
        <strain evidence="3 4">LY01</strain>
    </source>
</reference>
<gene>
    <name evidence="3" type="ORF">IA57_10920</name>
</gene>
<evidence type="ECO:0000259" key="2">
    <source>
        <dbReference type="PROSITE" id="PS50943"/>
    </source>
</evidence>
<dbReference type="eggNOG" id="COG1396">
    <property type="taxonomic scope" value="Bacteria"/>
</dbReference>
<keyword evidence="4" id="KW-1185">Reference proteome</keyword>
<dbReference type="EMBL" id="JPFK01000007">
    <property type="protein sequence ID" value="KFB00948.1"/>
    <property type="molecule type" value="Genomic_DNA"/>
</dbReference>
<dbReference type="CDD" id="cd00093">
    <property type="entry name" value="HTH_XRE"/>
    <property type="match status" value="1"/>
</dbReference>
<dbReference type="GO" id="GO:0003677">
    <property type="term" value="F:DNA binding"/>
    <property type="evidence" value="ECO:0007669"/>
    <property type="project" value="InterPro"/>
</dbReference>
<dbReference type="SUPFAM" id="SSF47413">
    <property type="entry name" value="lambda repressor-like DNA-binding domains"/>
    <property type="match status" value="1"/>
</dbReference>
<dbReference type="OrthoDB" id="9785949at2"/>
<keyword evidence="1" id="KW-0175">Coiled coil</keyword>
<dbReference type="NCBIfam" id="TIGR02612">
    <property type="entry name" value="mob_myst_A"/>
    <property type="match status" value="1"/>
</dbReference>
<evidence type="ECO:0000256" key="1">
    <source>
        <dbReference type="SAM" id="Coils"/>
    </source>
</evidence>
<evidence type="ECO:0000313" key="4">
    <source>
        <dbReference type="Proteomes" id="UP000028521"/>
    </source>
</evidence>
<organism evidence="3 4">
    <name type="scientific">Mangrovimonas yunxiaonensis</name>
    <dbReference type="NCBI Taxonomy" id="1197477"/>
    <lineage>
        <taxon>Bacteria</taxon>
        <taxon>Pseudomonadati</taxon>
        <taxon>Bacteroidota</taxon>
        <taxon>Flavobacteriia</taxon>
        <taxon>Flavobacteriales</taxon>
        <taxon>Flavobacteriaceae</taxon>
        <taxon>Mangrovimonas</taxon>
    </lineage>
</organism>
<dbReference type="InterPro" id="IPR010982">
    <property type="entry name" value="Lambda_DNA-bd_dom_sf"/>
</dbReference>
<dbReference type="InterPro" id="IPR001387">
    <property type="entry name" value="Cro/C1-type_HTH"/>
</dbReference>
<dbReference type="Gene3D" id="1.10.260.40">
    <property type="entry name" value="lambda repressor-like DNA-binding domains"/>
    <property type="match status" value="1"/>
</dbReference>
<name>A0A084TJR2_9FLAO</name>
<feature type="domain" description="HTH cro/C1-type" evidence="2">
    <location>
        <begin position="32"/>
        <end position="89"/>
    </location>
</feature>
<dbReference type="Proteomes" id="UP000028521">
    <property type="component" value="Unassembled WGS sequence"/>
</dbReference>
<dbReference type="SMART" id="SM00530">
    <property type="entry name" value="HTH_XRE"/>
    <property type="match status" value="1"/>
</dbReference>